<dbReference type="Pfam" id="PF14392">
    <property type="entry name" value="zf-CCHC_4"/>
    <property type="match status" value="1"/>
</dbReference>
<keyword evidence="5" id="KW-1185">Reference proteome</keyword>
<keyword evidence="1" id="KW-0479">Metal-binding</keyword>
<dbReference type="Proteomes" id="UP000327013">
    <property type="component" value="Chromosome 2"/>
</dbReference>
<reference evidence="4 5" key="1">
    <citation type="submission" date="2019-06" db="EMBL/GenBank/DDBJ databases">
        <title>A chromosomal-level reference genome of Carpinus fangiana (Coryloideae, Betulaceae).</title>
        <authorList>
            <person name="Yang X."/>
            <person name="Wang Z."/>
            <person name="Zhang L."/>
            <person name="Hao G."/>
            <person name="Liu J."/>
            <person name="Yang Y."/>
        </authorList>
    </citation>
    <scope>NUCLEOTIDE SEQUENCE [LARGE SCALE GENOMIC DNA]</scope>
    <source>
        <strain evidence="4">Cfa_2016G</strain>
        <tissue evidence="4">Leaf</tissue>
    </source>
</reference>
<evidence type="ECO:0000259" key="3">
    <source>
        <dbReference type="PROSITE" id="PS50158"/>
    </source>
</evidence>
<feature type="domain" description="CCHC-type" evidence="3">
    <location>
        <begin position="57"/>
        <end position="70"/>
    </location>
</feature>
<evidence type="ECO:0000256" key="2">
    <source>
        <dbReference type="SAM" id="MobiDB-lite"/>
    </source>
</evidence>
<dbReference type="AlphaFoldDB" id="A0A5N6QTM0"/>
<gene>
    <name evidence="4" type="ORF">FH972_005720</name>
</gene>
<evidence type="ECO:0000313" key="4">
    <source>
        <dbReference type="EMBL" id="KAE8009272.1"/>
    </source>
</evidence>
<feature type="region of interest" description="Disordered" evidence="2">
    <location>
        <begin position="126"/>
        <end position="146"/>
    </location>
</feature>
<protein>
    <recommendedName>
        <fullName evidence="3">CCHC-type domain-containing protein</fullName>
    </recommendedName>
</protein>
<organism evidence="4 5">
    <name type="scientific">Carpinus fangiana</name>
    <dbReference type="NCBI Taxonomy" id="176857"/>
    <lineage>
        <taxon>Eukaryota</taxon>
        <taxon>Viridiplantae</taxon>
        <taxon>Streptophyta</taxon>
        <taxon>Embryophyta</taxon>
        <taxon>Tracheophyta</taxon>
        <taxon>Spermatophyta</taxon>
        <taxon>Magnoliopsida</taxon>
        <taxon>eudicotyledons</taxon>
        <taxon>Gunneridae</taxon>
        <taxon>Pentapetalae</taxon>
        <taxon>rosids</taxon>
        <taxon>fabids</taxon>
        <taxon>Fagales</taxon>
        <taxon>Betulaceae</taxon>
        <taxon>Carpinus</taxon>
    </lineage>
</organism>
<dbReference type="InterPro" id="IPR001878">
    <property type="entry name" value="Znf_CCHC"/>
</dbReference>
<dbReference type="EMBL" id="CM017322">
    <property type="protein sequence ID" value="KAE8009272.1"/>
    <property type="molecule type" value="Genomic_DNA"/>
</dbReference>
<evidence type="ECO:0000256" key="1">
    <source>
        <dbReference type="PROSITE-ProRule" id="PRU00047"/>
    </source>
</evidence>
<proteinExistence type="predicted"/>
<name>A0A5N6QTM0_9ROSI</name>
<dbReference type="OrthoDB" id="1707487at2759"/>
<dbReference type="PROSITE" id="PS50158">
    <property type="entry name" value="ZF_CCHC"/>
    <property type="match status" value="1"/>
</dbReference>
<keyword evidence="1" id="KW-0862">Zinc</keyword>
<dbReference type="GO" id="GO:0008270">
    <property type="term" value="F:zinc ion binding"/>
    <property type="evidence" value="ECO:0007669"/>
    <property type="project" value="UniProtKB-KW"/>
</dbReference>
<keyword evidence="1" id="KW-0863">Zinc-finger</keyword>
<feature type="compositionally biased region" description="Polar residues" evidence="2">
    <location>
        <begin position="126"/>
        <end position="142"/>
    </location>
</feature>
<dbReference type="GO" id="GO:0003676">
    <property type="term" value="F:nucleic acid binding"/>
    <property type="evidence" value="ECO:0007669"/>
    <property type="project" value="InterPro"/>
</dbReference>
<dbReference type="InterPro" id="IPR025836">
    <property type="entry name" value="Zn_knuckle_CX2CX4HX4C"/>
</dbReference>
<accession>A0A5N6QTM0</accession>
<evidence type="ECO:0000313" key="5">
    <source>
        <dbReference type="Proteomes" id="UP000327013"/>
    </source>
</evidence>
<sequence>MASESSCPEIKDLVNQTSALGWIDTPHPLFSSSVIIEAASPSFTLIQYKYERLLDYCYTCGRVGHLSYSCLVDPRPFDHGRYDNKLKASSLNTSRILHQIQPRRQLAPLVGPGALATISVSIRPSSESTQSTLPGQSFRSCTSQPNSSRSFPSSLSSCTNHISLSLGPPNSAFIGKSPLVMLQPHPHNAFLILTNIEKLSSLKIHFPDNTWPPFPKCYSSSGLSLVPTEFSNS</sequence>